<dbReference type="InterPro" id="IPR014757">
    <property type="entry name" value="Tscrpt_reg_IclR_C"/>
</dbReference>
<name>A0ABW3R4I9_9PSEU</name>
<dbReference type="SUPFAM" id="SSF46785">
    <property type="entry name" value="Winged helix' DNA-binding domain"/>
    <property type="match status" value="2"/>
</dbReference>
<dbReference type="InterPro" id="IPR036390">
    <property type="entry name" value="WH_DNA-bd_sf"/>
</dbReference>
<proteinExistence type="predicted"/>
<dbReference type="PROSITE" id="PS51078">
    <property type="entry name" value="ICLR_ED"/>
    <property type="match status" value="2"/>
</dbReference>
<dbReference type="PANTHER" id="PTHR30136">
    <property type="entry name" value="HELIX-TURN-HELIX TRANSCRIPTIONAL REGULATOR, ICLR FAMILY"/>
    <property type="match status" value="1"/>
</dbReference>
<feature type="domain" description="HTH iclR-type" evidence="4">
    <location>
        <begin position="19"/>
        <end position="82"/>
    </location>
</feature>
<dbReference type="RefSeq" id="WP_380728906.1">
    <property type="nucleotide sequence ID" value="NZ_JBHTLK010000264.1"/>
</dbReference>
<evidence type="ECO:0000259" key="4">
    <source>
        <dbReference type="PROSITE" id="PS51077"/>
    </source>
</evidence>
<comment type="caution">
    <text evidence="6">The sequence shown here is derived from an EMBL/GenBank/DDBJ whole genome shotgun (WGS) entry which is preliminary data.</text>
</comment>
<dbReference type="EMBL" id="JBHTLK010000264">
    <property type="protein sequence ID" value="MFD1151680.1"/>
    <property type="molecule type" value="Genomic_DNA"/>
</dbReference>
<dbReference type="SUPFAM" id="SSF55781">
    <property type="entry name" value="GAF domain-like"/>
    <property type="match status" value="2"/>
</dbReference>
<evidence type="ECO:0000256" key="1">
    <source>
        <dbReference type="ARBA" id="ARBA00023015"/>
    </source>
</evidence>
<evidence type="ECO:0000313" key="6">
    <source>
        <dbReference type="EMBL" id="MFD1151680.1"/>
    </source>
</evidence>
<dbReference type="InterPro" id="IPR029016">
    <property type="entry name" value="GAF-like_dom_sf"/>
</dbReference>
<dbReference type="Pfam" id="PF01614">
    <property type="entry name" value="IclR_C"/>
    <property type="match status" value="3"/>
</dbReference>
<evidence type="ECO:0000256" key="2">
    <source>
        <dbReference type="ARBA" id="ARBA00023125"/>
    </source>
</evidence>
<accession>A0ABW3R4I9</accession>
<dbReference type="SMART" id="SM00346">
    <property type="entry name" value="HTH_ICLR"/>
    <property type="match status" value="2"/>
</dbReference>
<dbReference type="InterPro" id="IPR005471">
    <property type="entry name" value="Tscrpt_reg_IclR_N"/>
</dbReference>
<dbReference type="InterPro" id="IPR050707">
    <property type="entry name" value="HTH_MetabolicPath_Reg"/>
</dbReference>
<evidence type="ECO:0000259" key="5">
    <source>
        <dbReference type="PROSITE" id="PS51078"/>
    </source>
</evidence>
<keyword evidence="2" id="KW-0238">DNA-binding</keyword>
<evidence type="ECO:0000313" key="7">
    <source>
        <dbReference type="Proteomes" id="UP001597168"/>
    </source>
</evidence>
<keyword evidence="1" id="KW-0805">Transcription regulation</keyword>
<reference evidence="7" key="1">
    <citation type="journal article" date="2019" name="Int. J. Syst. Evol. Microbiol.">
        <title>The Global Catalogue of Microorganisms (GCM) 10K type strain sequencing project: providing services to taxonomists for standard genome sequencing and annotation.</title>
        <authorList>
            <consortium name="The Broad Institute Genomics Platform"/>
            <consortium name="The Broad Institute Genome Sequencing Center for Infectious Disease"/>
            <person name="Wu L."/>
            <person name="Ma J."/>
        </authorList>
    </citation>
    <scope>NUCLEOTIDE SEQUENCE [LARGE SCALE GENOMIC DNA]</scope>
    <source>
        <strain evidence="7">CCUG 60214</strain>
    </source>
</reference>
<evidence type="ECO:0000256" key="3">
    <source>
        <dbReference type="ARBA" id="ARBA00023163"/>
    </source>
</evidence>
<dbReference type="Proteomes" id="UP001597168">
    <property type="component" value="Unassembled WGS sequence"/>
</dbReference>
<protein>
    <submittedName>
        <fullName evidence="6">IclR family transcriptional regulator C-terminal domain-containing protein</fullName>
    </submittedName>
</protein>
<feature type="domain" description="IclR-ED" evidence="5">
    <location>
        <begin position="81"/>
        <end position="275"/>
    </location>
</feature>
<keyword evidence="3" id="KW-0804">Transcription</keyword>
<organism evidence="6 7">
    <name type="scientific">Saccharothrix hoggarensis</name>
    <dbReference type="NCBI Taxonomy" id="913853"/>
    <lineage>
        <taxon>Bacteria</taxon>
        <taxon>Bacillati</taxon>
        <taxon>Actinomycetota</taxon>
        <taxon>Actinomycetes</taxon>
        <taxon>Pseudonocardiales</taxon>
        <taxon>Pseudonocardiaceae</taxon>
        <taxon>Saccharothrix</taxon>
    </lineage>
</organism>
<dbReference type="Gene3D" id="3.30.450.40">
    <property type="match status" value="3"/>
</dbReference>
<dbReference type="Gene3D" id="1.10.10.10">
    <property type="entry name" value="Winged helix-like DNA-binding domain superfamily/Winged helix DNA-binding domain"/>
    <property type="match status" value="2"/>
</dbReference>
<dbReference type="PROSITE" id="PS51077">
    <property type="entry name" value="HTH_ICLR"/>
    <property type="match status" value="2"/>
</dbReference>
<sequence length="623" mass="63459">MPDVAPTEAAPGPVTGAGAGTLERGLAVLHAVASHPEPRLRRGDLTKATGLPRSTVDRIAATLLHLGYLRAEGPDLLLSLRAMELGNAYLASCGLVHPLAPLLTRLADELDESVTLTVPDVDGVRLIAQSTRRRAVYLAFHVGGVLPDDRTAAGVVLAATWPEERFAAWRRRRAGDPLDAGFPAVPPLTAPPDDREVLFRARVAEARAKGWALDDQWVEPGLLAIAAPVHDPAGRPVAAVNVLTHTSRHTADTFPDTVLPRLRVAVADMEAALRPPATTPRPATTTKTAAPAAAAVDAAAVTATAAAAPATEAATTRASGVGADATAIGTAGVGGVGTGVAVTGAAGVGAVGTTTIGAAGAGDAAIGARVTGAGGTGVRGAEPTADDLRSAKEALGMEFLETLARGLAVLTAFRHAPDGLTISTAAEASGLPRASARRALHVLCDAGYASTDGRKFALLPRVLDLGYARLAPLTVSDIAQPHLADLAAAVGESVSLAVLDGDQVRYVARVAAGRVMRVDITVGSRFPARATSLGRVLLAARRGTPADDWAIVDEELNEGLRSLAVGVRDGSGAVIAAVGVALHVGRTTQAETAARLLPPLRLAAARIEADVAVAFDQAQLVVH</sequence>
<dbReference type="InterPro" id="IPR036388">
    <property type="entry name" value="WH-like_DNA-bd_sf"/>
</dbReference>
<gene>
    <name evidence="6" type="ORF">ACFQ3T_31485</name>
</gene>
<dbReference type="Pfam" id="PF09339">
    <property type="entry name" value="HTH_IclR"/>
    <property type="match status" value="2"/>
</dbReference>
<feature type="domain" description="HTH iclR-type" evidence="4">
    <location>
        <begin position="400"/>
        <end position="460"/>
    </location>
</feature>
<keyword evidence="7" id="KW-1185">Reference proteome</keyword>
<feature type="domain" description="IclR-ED" evidence="5">
    <location>
        <begin position="461"/>
        <end position="613"/>
    </location>
</feature>
<dbReference type="PANTHER" id="PTHR30136:SF34">
    <property type="entry name" value="TRANSCRIPTIONAL REGULATOR"/>
    <property type="match status" value="1"/>
</dbReference>